<dbReference type="GO" id="GO:0022904">
    <property type="term" value="P:respiratory electron transport chain"/>
    <property type="evidence" value="ECO:0007669"/>
    <property type="project" value="InterPro"/>
</dbReference>
<dbReference type="PANTHER" id="PTHR30529">
    <property type="entry name" value="CYTOCHROME B561"/>
    <property type="match status" value="1"/>
</dbReference>
<comment type="caution">
    <text evidence="15">The sequence shown here is derived from an EMBL/GenBank/DDBJ whole genome shotgun (WGS) entry which is preliminary data.</text>
</comment>
<organism evidence="15 16">
    <name type="scientific">Vreelandella rituensis</name>
    <dbReference type="NCBI Taxonomy" id="2282306"/>
    <lineage>
        <taxon>Bacteria</taxon>
        <taxon>Pseudomonadati</taxon>
        <taxon>Pseudomonadota</taxon>
        <taxon>Gammaproteobacteria</taxon>
        <taxon>Oceanospirillales</taxon>
        <taxon>Halomonadaceae</taxon>
        <taxon>Vreelandella</taxon>
    </lineage>
</organism>
<dbReference type="PANTHER" id="PTHR30529:SF1">
    <property type="entry name" value="CYTOCHROME B561 HOMOLOG 2"/>
    <property type="match status" value="1"/>
</dbReference>
<keyword evidence="16" id="KW-1185">Reference proteome</keyword>
<evidence type="ECO:0000256" key="5">
    <source>
        <dbReference type="ARBA" id="ARBA00022617"/>
    </source>
</evidence>
<reference evidence="15 16" key="1">
    <citation type="submission" date="2018-07" db="EMBL/GenBank/DDBJ databases">
        <title>Halomonas rutogse sp. nov., isolated from Lake TangqianCo on Tibetan Plateau.</title>
        <authorList>
            <person name="Lu H."/>
            <person name="Xing P."/>
            <person name="Wu Q."/>
        </authorList>
    </citation>
    <scope>NUCLEOTIDE SEQUENCE [LARGE SCALE GENOMIC DNA]</scope>
    <source>
        <strain evidence="15 16">TQ8S</strain>
    </source>
</reference>
<feature type="domain" description="Cytochrome b561 bacterial/Ni-hydrogenase" evidence="14">
    <location>
        <begin position="9"/>
        <end position="176"/>
    </location>
</feature>
<proteinExistence type="inferred from homology"/>
<dbReference type="GO" id="GO:0005886">
    <property type="term" value="C:plasma membrane"/>
    <property type="evidence" value="ECO:0007669"/>
    <property type="project" value="UniProtKB-SubCell"/>
</dbReference>
<feature type="transmembrane region" description="Helical" evidence="13">
    <location>
        <begin position="89"/>
        <end position="108"/>
    </location>
</feature>
<evidence type="ECO:0000256" key="12">
    <source>
        <dbReference type="ARBA" id="ARBA00037975"/>
    </source>
</evidence>
<dbReference type="AlphaFoldDB" id="A0A368U178"/>
<evidence type="ECO:0000256" key="4">
    <source>
        <dbReference type="ARBA" id="ARBA00022475"/>
    </source>
</evidence>
<evidence type="ECO:0000256" key="7">
    <source>
        <dbReference type="ARBA" id="ARBA00022723"/>
    </source>
</evidence>
<feature type="transmembrane region" description="Helical" evidence="13">
    <location>
        <begin position="12"/>
        <end position="34"/>
    </location>
</feature>
<keyword evidence="11 13" id="KW-0472">Membrane</keyword>
<evidence type="ECO:0000313" key="15">
    <source>
        <dbReference type="EMBL" id="RCV90774.1"/>
    </source>
</evidence>
<keyword evidence="8" id="KW-0249">Electron transport</keyword>
<comment type="cofactor">
    <cofactor evidence="1">
        <name>heme b</name>
        <dbReference type="ChEBI" id="CHEBI:60344"/>
    </cofactor>
</comment>
<feature type="transmembrane region" description="Helical" evidence="13">
    <location>
        <begin position="49"/>
        <end position="68"/>
    </location>
</feature>
<evidence type="ECO:0000256" key="13">
    <source>
        <dbReference type="SAM" id="Phobius"/>
    </source>
</evidence>
<sequence length="182" mass="21123">MWRNTHNGWGIVSIALHWLSAVAIIGLFILGWWMTGLDYFHGWYNLGPWWHRSVGMLVLFTTLARLIWRFWQPVPLTHGPRMERLAAHFGHVALYVLMLVVMISGYMISTAKGRGINVFGWFEVPALVYDLPNQESLAGTIHWYSALLLMLMVLGHTAAALKHHWIDRHDTLLRMLDPRRTR</sequence>
<evidence type="ECO:0000256" key="10">
    <source>
        <dbReference type="ARBA" id="ARBA00023004"/>
    </source>
</evidence>
<dbReference type="Proteomes" id="UP000253204">
    <property type="component" value="Unassembled WGS sequence"/>
</dbReference>
<dbReference type="GO" id="GO:0009055">
    <property type="term" value="F:electron transfer activity"/>
    <property type="evidence" value="ECO:0007669"/>
    <property type="project" value="InterPro"/>
</dbReference>
<evidence type="ECO:0000256" key="3">
    <source>
        <dbReference type="ARBA" id="ARBA00022448"/>
    </source>
</evidence>
<evidence type="ECO:0000256" key="6">
    <source>
        <dbReference type="ARBA" id="ARBA00022692"/>
    </source>
</evidence>
<feature type="transmembrane region" description="Helical" evidence="13">
    <location>
        <begin position="141"/>
        <end position="161"/>
    </location>
</feature>
<dbReference type="GO" id="GO:0020037">
    <property type="term" value="F:heme binding"/>
    <property type="evidence" value="ECO:0007669"/>
    <property type="project" value="TreeGrafter"/>
</dbReference>
<name>A0A368U178_9GAMM</name>
<dbReference type="InterPro" id="IPR052168">
    <property type="entry name" value="Cytochrome_b561_oxidase"/>
</dbReference>
<keyword evidence="7" id="KW-0479">Metal-binding</keyword>
<keyword evidence="10" id="KW-0408">Iron</keyword>
<dbReference type="InterPro" id="IPR016174">
    <property type="entry name" value="Di-haem_cyt_TM"/>
</dbReference>
<evidence type="ECO:0000256" key="2">
    <source>
        <dbReference type="ARBA" id="ARBA00004651"/>
    </source>
</evidence>
<evidence type="ECO:0000256" key="8">
    <source>
        <dbReference type="ARBA" id="ARBA00022982"/>
    </source>
</evidence>
<dbReference type="InterPro" id="IPR011577">
    <property type="entry name" value="Cyt_b561_bac/Ni-Hgenase"/>
</dbReference>
<evidence type="ECO:0000256" key="11">
    <source>
        <dbReference type="ARBA" id="ARBA00023136"/>
    </source>
</evidence>
<gene>
    <name evidence="15" type="ORF">DU506_11175</name>
</gene>
<keyword evidence="6 13" id="KW-0812">Transmembrane</keyword>
<dbReference type="RefSeq" id="WP_114487019.1">
    <property type="nucleotide sequence ID" value="NZ_CBCSHM010000029.1"/>
</dbReference>
<evidence type="ECO:0000259" key="14">
    <source>
        <dbReference type="Pfam" id="PF01292"/>
    </source>
</evidence>
<protein>
    <submittedName>
        <fullName evidence="15">Cytochrome b</fullName>
    </submittedName>
</protein>
<dbReference type="EMBL" id="QPIJ01000024">
    <property type="protein sequence ID" value="RCV90774.1"/>
    <property type="molecule type" value="Genomic_DNA"/>
</dbReference>
<comment type="subcellular location">
    <subcellularLocation>
        <location evidence="2">Cell membrane</location>
        <topology evidence="2">Multi-pass membrane protein</topology>
    </subcellularLocation>
</comment>
<keyword evidence="9 13" id="KW-1133">Transmembrane helix</keyword>
<evidence type="ECO:0000313" key="16">
    <source>
        <dbReference type="Proteomes" id="UP000253204"/>
    </source>
</evidence>
<evidence type="ECO:0000256" key="9">
    <source>
        <dbReference type="ARBA" id="ARBA00022989"/>
    </source>
</evidence>
<accession>A0A368U178</accession>
<keyword evidence="4" id="KW-1003">Cell membrane</keyword>
<evidence type="ECO:0000256" key="1">
    <source>
        <dbReference type="ARBA" id="ARBA00001970"/>
    </source>
</evidence>
<dbReference type="OrthoDB" id="9793784at2"/>
<dbReference type="SUPFAM" id="SSF81342">
    <property type="entry name" value="Transmembrane di-heme cytochromes"/>
    <property type="match status" value="1"/>
</dbReference>
<keyword evidence="5" id="KW-0349">Heme</keyword>
<dbReference type="Pfam" id="PF01292">
    <property type="entry name" value="Ni_hydr_CYTB"/>
    <property type="match status" value="1"/>
</dbReference>
<dbReference type="GO" id="GO:0046872">
    <property type="term" value="F:metal ion binding"/>
    <property type="evidence" value="ECO:0007669"/>
    <property type="project" value="UniProtKB-KW"/>
</dbReference>
<comment type="similarity">
    <text evidence="12">Belongs to the cytochrome b561 family.</text>
</comment>
<keyword evidence="3" id="KW-0813">Transport</keyword>
<dbReference type="Gene3D" id="1.20.950.20">
    <property type="entry name" value="Transmembrane di-heme cytochromes, Chain C"/>
    <property type="match status" value="1"/>
</dbReference>